<dbReference type="Proteomes" id="UP001596352">
    <property type="component" value="Unassembled WGS sequence"/>
</dbReference>
<accession>A0ACC7E2V9</accession>
<evidence type="ECO:0000313" key="1">
    <source>
        <dbReference type="EMBL" id="MFC7074332.1"/>
    </source>
</evidence>
<name>A0ACC7E2V9_9EURY</name>
<evidence type="ECO:0000313" key="2">
    <source>
        <dbReference type="Proteomes" id="UP001596352"/>
    </source>
</evidence>
<sequence length="360" mass="42223">MATGVTDFIQIDEVRHEIDSTYPDPGTDASRDLSVPNNGYSHKLIGQTVEFLCKVWLYRNCEEVIRPSIHSSRELEDDDGDKWIRGARYRKIPEVTVTVFDGKKWEDRDSGPSNQNEWDVMNEDRPDWDQRSPVQWAENEDLSKIVNQFIETGMNTDGVVKAALLNAGWQPPDAIQTWINREAIENELLHEIEELFRLLRTQEWGTGEVVFEKPRFGHFRHILPGEGDFIVDDLLVDIKTTERKSFTNAFWRQLLLYYVLNDVQRELYDSETVSRSGRELFNGKYPEITRVGIYFSRHGELQTVDISELIDDTDRYEEFRAWIVDRAIEENRHAQINYSAIRGVLTEPYDYERQQSLFDF</sequence>
<organism evidence="1 2">
    <name type="scientific">Halovenus rubra</name>
    <dbReference type="NCBI Taxonomy" id="869890"/>
    <lineage>
        <taxon>Archaea</taxon>
        <taxon>Methanobacteriati</taxon>
        <taxon>Methanobacteriota</taxon>
        <taxon>Stenosarchaea group</taxon>
        <taxon>Halobacteria</taxon>
        <taxon>Halobacteriales</taxon>
        <taxon>Haloarculaceae</taxon>
        <taxon>Halovenus</taxon>
    </lineage>
</organism>
<gene>
    <name evidence="1" type="ORF">ACFQKC_14895</name>
</gene>
<keyword evidence="2" id="KW-1185">Reference proteome</keyword>
<reference evidence="1 2" key="1">
    <citation type="journal article" date="2019" name="Int. J. Syst. Evol. Microbiol.">
        <title>The Global Catalogue of Microorganisms (GCM) 10K type strain sequencing project: providing services to taxonomists for standard genome sequencing and annotation.</title>
        <authorList>
            <consortium name="The Broad Institute Genomics Platform"/>
            <consortium name="The Broad Institute Genome Sequencing Center for Infectious Disease"/>
            <person name="Wu L."/>
            <person name="Ma J."/>
        </authorList>
    </citation>
    <scope>NUCLEOTIDE SEQUENCE [LARGE SCALE GENOMIC DNA]</scope>
    <source>
        <strain evidence="1 2">R28</strain>
    </source>
</reference>
<protein>
    <submittedName>
        <fullName evidence="1">Uncharacterized protein</fullName>
    </submittedName>
</protein>
<comment type="caution">
    <text evidence="1">The sequence shown here is derived from an EMBL/GenBank/DDBJ whole genome shotgun (WGS) entry which is preliminary data.</text>
</comment>
<proteinExistence type="predicted"/>
<dbReference type="EMBL" id="JBHSZY010000018">
    <property type="protein sequence ID" value="MFC7074332.1"/>
    <property type="molecule type" value="Genomic_DNA"/>
</dbReference>